<dbReference type="Pfam" id="PF16375">
    <property type="entry name" value="DUF4986"/>
    <property type="match status" value="1"/>
</dbReference>
<evidence type="ECO:0000313" key="4">
    <source>
        <dbReference type="Proteomes" id="UP000702964"/>
    </source>
</evidence>
<protein>
    <recommendedName>
        <fullName evidence="2">VWFA domain-containing protein</fullName>
    </recommendedName>
</protein>
<reference evidence="3" key="1">
    <citation type="journal article" date="2015" name="Genom Data">
        <title>Draft genome sequences of Phytophthora kernoviae and Phytophthora ramorum lineage EU2 from Scotland.</title>
        <authorList>
            <person name="Sambles C."/>
            <person name="Schlenzig A."/>
            <person name="O'Neill P."/>
            <person name="Grant M."/>
            <person name="Studholme D.J."/>
        </authorList>
    </citation>
    <scope>NUCLEOTIDE SEQUENCE</scope>
    <source>
        <strain evidence="3">00238/432</strain>
    </source>
</reference>
<feature type="domain" description="VWFA" evidence="2">
    <location>
        <begin position="1079"/>
        <end position="1259"/>
    </location>
</feature>
<reference evidence="3" key="2">
    <citation type="submission" date="2020-02" db="EMBL/GenBank/DDBJ databases">
        <authorList>
            <person name="Studholme D.J."/>
        </authorList>
    </citation>
    <scope>NUCLEOTIDE SEQUENCE</scope>
    <source>
        <strain evidence="3">00238/432</strain>
    </source>
</reference>
<name>A0A8J4WAI7_9STRA</name>
<dbReference type="Pfam" id="PF05816">
    <property type="entry name" value="TelA"/>
    <property type="match status" value="1"/>
</dbReference>
<dbReference type="EMBL" id="AOFI03000016">
    <property type="protein sequence ID" value="KAF4324608.1"/>
    <property type="molecule type" value="Genomic_DNA"/>
</dbReference>
<dbReference type="InterPro" id="IPR002035">
    <property type="entry name" value="VWF_A"/>
</dbReference>
<dbReference type="Pfam" id="PF07944">
    <property type="entry name" value="Beta-AFase-like_GH127_cat"/>
    <property type="match status" value="1"/>
</dbReference>
<dbReference type="Gene3D" id="3.40.50.410">
    <property type="entry name" value="von Willebrand factor, type A domain"/>
    <property type="match status" value="1"/>
</dbReference>
<dbReference type="InterPro" id="IPR049046">
    <property type="entry name" value="Beta-AFase-like_GH127_middle"/>
</dbReference>
<dbReference type="InterPro" id="IPR032275">
    <property type="entry name" value="DUF4986"/>
</dbReference>
<evidence type="ECO:0000256" key="1">
    <source>
        <dbReference type="SAM" id="Coils"/>
    </source>
</evidence>
<dbReference type="SUPFAM" id="SSF53300">
    <property type="entry name" value="vWA-like"/>
    <property type="match status" value="1"/>
</dbReference>
<sequence>MILEPLEHQQDDLQGKHANTQIPKVIGAAEIYNQDHTHESYRTAAEFFWDTTIHHRSYVFGATSISEHYEAKGMESLGIKTGESCCTHNMMHLTKQLYTWNPDSAYMDYYENAIYNHILGTQDPNTGNKTYFASTLQGHYKIYGTHDTAWWCCTGSGMENPGKYAEAIYFEDEQNLYVNLYIASQLDWRSQGISLKLETDFPYSEKVTLTITEGSASANLRLRVPSWLQEPMTATVNGDTTHPYTRMEPGYLDIDRTWTAGDVISITLPMSLHQYTSRDDAHKVAFLYGPIVLAGALGSEGLPEDTIVDETALNPKTAPVPVIWAEQEDVREWIKVVDASTLTFEISKEVTSDGNPVKLIPFYDVHHEFYTVYWPFNDEGDALEKELNDITIDRVQPDGQQDEIGHHLDSNCRAEHHNGSYTDSRNKLHMWREAFGVSGAYFSYQLAVDGSAPNYVCVAYWGGDHSPFEWEGTLYERTFSIAVDGYVVGEQWIHMNKIGEVFYVTYDIPETITSGKDGVRVAFKALDDNGCAGKVVEIRTTRSKPESIFSQPVVLPVKNIETHEDYVEALSFYRRIKVLEEDITLGLSQLSRMKKKKETLLNVLNQRFDPGELSYKKFASVTLEVEKLLYLNIRSILNRLNVFDEAEYASLMKSKSATLPQKLFQEKTKVYNDYLSYVKNSLHSNEEILLKLDQLMLEISRLDSFEAGDIEQMPCITLTSNVGKSSTQVTTENAGKELGKLYADIAPATAEPVKGQIDLDPVDVAESLPDISKFPITAENTTNDYVEIFSSIEKAGTGADGWLTEVTEEFNKANITVGGKQVSVKLRNIASGTATDYIKSGKYVPDAFTPSNELWGEMVAASGVKTDLVSKRLVGNVPGIVISKAKYDALVDTYGSVNVKTVTEAISNNELAMGYTDPFASSTGLNFLVTALNTYDSSNPLGEKAIEGFEKFQANVPFTASTTIQMREAAKSGRLDAFVLEYQTYVNTADLKSGYVFTPFGVRHDSPLYALGQLPQNKQEIIKKYAEFVTQAKYQQSAEEFGFNGLQDYKSELNTVDGGTLLSAQKVWKEKKNGSKPIAAVFVTDVSGSMDGEPLNRLKESLRKGQKFLGTDNSIGLVSYSSGVTVNLPIAKYDTNQQSMFVGTVDSLQAGGGTATFDGIVVAMKMLEDYMATNPNVKPLIFVLSDGETNEGHTLKDIRDLVETYKVPIYTIGYNADIKALESISSINEAASINADTDDVVYKIGNLFNEIQKVIEEEIKPVPAEVAELQQVADANVEMIMTLDLESLEKRKEILQSIDGFGMNTMRSSSEKNALLQVSVGHLSKTGDEGGQVAKGLTELHMQLKDLDPSVVDFAKTGFLGKLFNPLRAYFLKYQKADAVIADIVTSLDKGRATLRNDNTTLEIEQQNLRELTKRLQKEIQLGVLMDESIDAQIEAAKVRNEDPEKVRFITEEVLFPLRQRVMDLQQMLVVNQQGIMAIEVVIRNNKELIRGVDRAKNVTISALKIAVTVASALYNQKIVLQKIELLNRTTNDLIAGTSKMLKDQGIAIQKQAYDASISVDTMKQAFTDVLSALDSISVYKQEALPRMRETINQFRELADTGEQQIQRLEKGQKLGL</sequence>
<dbReference type="SUPFAM" id="SSF53850">
    <property type="entry name" value="Periplasmic binding protein-like II"/>
    <property type="match status" value="1"/>
</dbReference>
<dbReference type="Pfam" id="PF20736">
    <property type="entry name" value="Glyco_hydro127M"/>
    <property type="match status" value="1"/>
</dbReference>
<evidence type="ECO:0000313" key="3">
    <source>
        <dbReference type="EMBL" id="KAF4324608.1"/>
    </source>
</evidence>
<proteinExistence type="predicted"/>
<dbReference type="Pfam" id="PF00092">
    <property type="entry name" value="VWA"/>
    <property type="match status" value="1"/>
</dbReference>
<keyword evidence="1" id="KW-0175">Coiled coil</keyword>
<gene>
    <name evidence="3" type="ORF">G195_002051</name>
</gene>
<dbReference type="PROSITE" id="PS50234">
    <property type="entry name" value="VWFA"/>
    <property type="match status" value="1"/>
</dbReference>
<dbReference type="InterPro" id="IPR046544">
    <property type="entry name" value="GH146_SB_dom"/>
</dbReference>
<dbReference type="Pfam" id="PF13531">
    <property type="entry name" value="SBP_bac_11"/>
    <property type="match status" value="1"/>
</dbReference>
<dbReference type="PANTHER" id="PTHR38432">
    <property type="entry name" value="TELA-LIKE PROTEIN SAOUHSC_01408"/>
    <property type="match status" value="1"/>
</dbReference>
<dbReference type="InterPro" id="IPR008863">
    <property type="entry name" value="Toxic_anion-R_TelA"/>
</dbReference>
<dbReference type="CDD" id="cd00198">
    <property type="entry name" value="vWFA"/>
    <property type="match status" value="1"/>
</dbReference>
<feature type="coiled-coil region" evidence="1">
    <location>
        <begin position="1392"/>
        <end position="1422"/>
    </location>
</feature>
<dbReference type="Proteomes" id="UP000702964">
    <property type="component" value="Unassembled WGS sequence"/>
</dbReference>
<accession>A0A8J4WAI7</accession>
<dbReference type="InterPro" id="IPR012878">
    <property type="entry name" value="Beta-AFase-like_GH127_cat"/>
</dbReference>
<comment type="caution">
    <text evidence="3">The sequence shown here is derived from an EMBL/GenBank/DDBJ whole genome shotgun (WGS) entry which is preliminary data.</text>
</comment>
<organism evidence="3 4">
    <name type="scientific">Phytophthora kernoviae 00238/432</name>
    <dbReference type="NCBI Taxonomy" id="1284355"/>
    <lineage>
        <taxon>Eukaryota</taxon>
        <taxon>Sar</taxon>
        <taxon>Stramenopiles</taxon>
        <taxon>Oomycota</taxon>
        <taxon>Peronosporomycetes</taxon>
        <taxon>Peronosporales</taxon>
        <taxon>Peronosporaceae</taxon>
        <taxon>Phytophthora</taxon>
    </lineage>
</organism>
<dbReference type="Pfam" id="PF20620">
    <property type="entry name" value="DUF6805"/>
    <property type="match status" value="1"/>
</dbReference>
<dbReference type="SMART" id="SM00327">
    <property type="entry name" value="VWA"/>
    <property type="match status" value="1"/>
</dbReference>
<dbReference type="InterPro" id="IPR036465">
    <property type="entry name" value="vWFA_dom_sf"/>
</dbReference>
<evidence type="ECO:0000259" key="2">
    <source>
        <dbReference type="PROSITE" id="PS50234"/>
    </source>
</evidence>
<dbReference type="PANTHER" id="PTHR38432:SF1">
    <property type="entry name" value="TELA-LIKE PROTEIN SAOUHSC_01408"/>
    <property type="match status" value="1"/>
</dbReference>